<evidence type="ECO:0000313" key="2">
    <source>
        <dbReference type="Proteomes" id="UP000288216"/>
    </source>
</evidence>
<name>A0A401PZ10_SCYTO</name>
<dbReference type="Proteomes" id="UP000288216">
    <property type="component" value="Unassembled WGS sequence"/>
</dbReference>
<keyword evidence="2" id="KW-1185">Reference proteome</keyword>
<sequence>MLAADLPFTLCPWIVSGNLLTSLLFFFQLSQGEVQKSGGRSALDAATGSCHEICSCRPPLLPPPPPPPPPPRQLATPN</sequence>
<accession>A0A401PZ10</accession>
<comment type="caution">
    <text evidence="1">The sequence shown here is derived from an EMBL/GenBank/DDBJ whole genome shotgun (WGS) entry which is preliminary data.</text>
</comment>
<dbReference type="Pfam" id="PF16101">
    <property type="entry name" value="PRIMA1"/>
    <property type="match status" value="1"/>
</dbReference>
<dbReference type="AlphaFoldDB" id="A0A401PZ10"/>
<proteinExistence type="predicted"/>
<dbReference type="EMBL" id="BFAA01013098">
    <property type="protein sequence ID" value="GCB78362.1"/>
    <property type="molecule type" value="Genomic_DNA"/>
</dbReference>
<dbReference type="OMA" id="GSCHEIC"/>
<protein>
    <submittedName>
        <fullName evidence="1">Uncharacterized protein</fullName>
    </submittedName>
</protein>
<organism evidence="1 2">
    <name type="scientific">Scyliorhinus torazame</name>
    <name type="common">Cloudy catshark</name>
    <name type="synonym">Catulus torazame</name>
    <dbReference type="NCBI Taxonomy" id="75743"/>
    <lineage>
        <taxon>Eukaryota</taxon>
        <taxon>Metazoa</taxon>
        <taxon>Chordata</taxon>
        <taxon>Craniata</taxon>
        <taxon>Vertebrata</taxon>
        <taxon>Chondrichthyes</taxon>
        <taxon>Elasmobranchii</taxon>
        <taxon>Galeomorphii</taxon>
        <taxon>Galeoidea</taxon>
        <taxon>Carcharhiniformes</taxon>
        <taxon>Scyliorhinidae</taxon>
        <taxon>Scyliorhinus</taxon>
    </lineage>
</organism>
<reference evidence="1 2" key="1">
    <citation type="journal article" date="2018" name="Nat. Ecol. Evol.">
        <title>Shark genomes provide insights into elasmobranch evolution and the origin of vertebrates.</title>
        <authorList>
            <person name="Hara Y"/>
            <person name="Yamaguchi K"/>
            <person name="Onimaru K"/>
            <person name="Kadota M"/>
            <person name="Koyanagi M"/>
            <person name="Keeley SD"/>
            <person name="Tatsumi K"/>
            <person name="Tanaka K"/>
            <person name="Motone F"/>
            <person name="Kageyama Y"/>
            <person name="Nozu R"/>
            <person name="Adachi N"/>
            <person name="Nishimura O"/>
            <person name="Nakagawa R"/>
            <person name="Tanegashima C"/>
            <person name="Kiyatake I"/>
            <person name="Matsumoto R"/>
            <person name="Murakumo K"/>
            <person name="Nishida K"/>
            <person name="Terakita A"/>
            <person name="Kuratani S"/>
            <person name="Sato K"/>
            <person name="Hyodo S Kuraku.S."/>
        </authorList>
    </citation>
    <scope>NUCLEOTIDE SEQUENCE [LARGE SCALE GENOMIC DNA]</scope>
</reference>
<dbReference type="InterPro" id="IPR029659">
    <property type="entry name" value="PRIMA1"/>
</dbReference>
<gene>
    <name evidence="1" type="ORF">scyTo_0018597</name>
</gene>
<evidence type="ECO:0000313" key="1">
    <source>
        <dbReference type="EMBL" id="GCB78362.1"/>
    </source>
</evidence>